<protein>
    <recommendedName>
        <fullName evidence="5">Non-LTR retroelement reverse transcriptase</fullName>
    </recommendedName>
</protein>
<dbReference type="InterPro" id="IPR026960">
    <property type="entry name" value="RVT-Znf"/>
</dbReference>
<gene>
    <name evidence="3" type="ORF">KY290_013666</name>
</gene>
<evidence type="ECO:0000259" key="1">
    <source>
        <dbReference type="PROSITE" id="PS50878"/>
    </source>
</evidence>
<accession>A0ABQ7VN26</accession>
<dbReference type="InterPro" id="IPR000477">
    <property type="entry name" value="RT_dom"/>
</dbReference>
<dbReference type="InterPro" id="IPR036397">
    <property type="entry name" value="RNaseH_sf"/>
</dbReference>
<dbReference type="Gene3D" id="3.30.420.10">
    <property type="entry name" value="Ribonuclease H-like superfamily/Ribonuclease H"/>
    <property type="match status" value="1"/>
</dbReference>
<dbReference type="InterPro" id="IPR002156">
    <property type="entry name" value="RNaseH_domain"/>
</dbReference>
<evidence type="ECO:0000259" key="2">
    <source>
        <dbReference type="PROSITE" id="PS50879"/>
    </source>
</evidence>
<reference evidence="3 4" key="1">
    <citation type="journal article" date="2021" name="bioRxiv">
        <title>Chromosome-scale and haplotype-resolved genome assembly of a tetraploid potato cultivar.</title>
        <authorList>
            <person name="Sun H."/>
            <person name="Jiao W.-B."/>
            <person name="Krause K."/>
            <person name="Campoy J.A."/>
            <person name="Goel M."/>
            <person name="Folz-Donahue K."/>
            <person name="Kukat C."/>
            <person name="Huettel B."/>
            <person name="Schneeberger K."/>
        </authorList>
    </citation>
    <scope>NUCLEOTIDE SEQUENCE [LARGE SCALE GENOMIC DNA]</scope>
    <source>
        <strain evidence="3">SolTubOtavaFocal</strain>
        <tissue evidence="3">Leaves</tissue>
    </source>
</reference>
<dbReference type="InterPro" id="IPR044730">
    <property type="entry name" value="RNase_H-like_dom_plant"/>
</dbReference>
<sequence length="891" mass="102594">MKVLEENNVMNNTKANRCELSRCRAEFTKYLKLQDTILRQKAGAKWLEEGDINTSYFHSTIKDRRRRLSIKKIMNEQNQWLEENDQIVEGAVSFYQNLFSCESVFIATETINYLPRCITDEDNEILSTLPTLQEVKEYVFSLDPDSAPRPDGLSGCFYQAAWNIISSDVHKVVISFFSGDILPKKIIHTCLVLIPKIDHPQSFSDLRPISLCNVSSKIVSKILNARLASILPRIISKNQTGFVKGRTILENIILAQEIISDINKPNRGGNMVIKLDMTKAYDRVSWSFMCLALRKMGFSENWIHIIYSFLSNNWYSVIINGGIYGFFKSSRGLRQGDPLSPSLFILSVELLSHLLTGLQTKIGYKGFYMSVNGPQIKHLTFADDTIIFCNGDKRYLKMNTVISYYNDIVKKVTSKIRGCHSKLLSPGGRAILIRHVLLTLPTHLLSVVVPPKGTFEIIEKCLARFFWSGQDTRNKHHWISWDNLCYPFEEGGVNFRRIEDICNSLKSKQWWKLRTSKYLWSDFMRAKYLNNQHPVKVQWKGGTSQYWKSLCGVKFNIEKIFIGGLEKGMCHFEGIWHWDTLQYQLSTEDKNRINGIGFHLENNKEDYHIWTDTSTGEFSTSSAWNNSRHKMGINIMAKNIWNKDIPFKMTFLTWRAIHDRLPTDERVTKNYGISIVPGWSLGIGHMHNTLKMILLSWWNLKTKNPIVAFISKALPPIICWEPWRTRVKWLKPPRNFIKLNSDGSCVQRSCGGGGLIRDNQGNMMFAYSLGLGQGTSNMAEARALLYGLKWCVSRGYDRVWGETDSLLLVKCINGEWRTPWRLDKLIQEAHQIVESHGFIISHCFREASKPADILASRSYSVDAIHEFNSFSDLSREVRGLINTNRWELPSF</sequence>
<dbReference type="PANTHER" id="PTHR46890:SF28">
    <property type="entry name" value="REVERSE TRANSCRIPTASE DOMAIN-CONTAINING PROTEIN"/>
    <property type="match status" value="1"/>
</dbReference>
<feature type="domain" description="Reverse transcriptase" evidence="1">
    <location>
        <begin position="175"/>
        <end position="449"/>
    </location>
</feature>
<dbReference type="PROSITE" id="PS50878">
    <property type="entry name" value="RT_POL"/>
    <property type="match status" value="1"/>
</dbReference>
<dbReference type="CDD" id="cd01650">
    <property type="entry name" value="RT_nLTR_like"/>
    <property type="match status" value="1"/>
</dbReference>
<dbReference type="Pfam" id="PF13456">
    <property type="entry name" value="RVT_3"/>
    <property type="match status" value="1"/>
</dbReference>
<dbReference type="Proteomes" id="UP000826656">
    <property type="component" value="Unassembled WGS sequence"/>
</dbReference>
<dbReference type="Pfam" id="PF13966">
    <property type="entry name" value="zf-RVT"/>
    <property type="match status" value="1"/>
</dbReference>
<feature type="domain" description="RNase H type-1" evidence="2">
    <location>
        <begin position="733"/>
        <end position="864"/>
    </location>
</feature>
<dbReference type="PROSITE" id="PS50879">
    <property type="entry name" value="RNASE_H_1"/>
    <property type="match status" value="1"/>
</dbReference>
<dbReference type="SUPFAM" id="SSF56672">
    <property type="entry name" value="DNA/RNA polymerases"/>
    <property type="match status" value="1"/>
</dbReference>
<organism evidence="3 4">
    <name type="scientific">Solanum tuberosum</name>
    <name type="common">Potato</name>
    <dbReference type="NCBI Taxonomy" id="4113"/>
    <lineage>
        <taxon>Eukaryota</taxon>
        <taxon>Viridiplantae</taxon>
        <taxon>Streptophyta</taxon>
        <taxon>Embryophyta</taxon>
        <taxon>Tracheophyta</taxon>
        <taxon>Spermatophyta</taxon>
        <taxon>Magnoliopsida</taxon>
        <taxon>eudicotyledons</taxon>
        <taxon>Gunneridae</taxon>
        <taxon>Pentapetalae</taxon>
        <taxon>asterids</taxon>
        <taxon>lamiids</taxon>
        <taxon>Solanales</taxon>
        <taxon>Solanaceae</taxon>
        <taxon>Solanoideae</taxon>
        <taxon>Solaneae</taxon>
        <taxon>Solanum</taxon>
    </lineage>
</organism>
<evidence type="ECO:0000313" key="3">
    <source>
        <dbReference type="EMBL" id="KAH0769685.1"/>
    </source>
</evidence>
<dbReference type="PANTHER" id="PTHR46890">
    <property type="entry name" value="NON-LTR RETROLELEMENT REVERSE TRANSCRIPTASE-LIKE PROTEIN-RELATED"/>
    <property type="match status" value="1"/>
</dbReference>
<evidence type="ECO:0000313" key="4">
    <source>
        <dbReference type="Proteomes" id="UP000826656"/>
    </source>
</evidence>
<comment type="caution">
    <text evidence="3">The sequence shown here is derived from an EMBL/GenBank/DDBJ whole genome shotgun (WGS) entry which is preliminary data.</text>
</comment>
<keyword evidence="4" id="KW-1185">Reference proteome</keyword>
<name>A0ABQ7VN26_SOLTU</name>
<dbReference type="InterPro" id="IPR043502">
    <property type="entry name" value="DNA/RNA_pol_sf"/>
</dbReference>
<dbReference type="Pfam" id="PF00078">
    <property type="entry name" value="RVT_1"/>
    <property type="match status" value="1"/>
</dbReference>
<dbReference type="CDD" id="cd06222">
    <property type="entry name" value="RNase_H_like"/>
    <property type="match status" value="1"/>
</dbReference>
<dbReference type="SUPFAM" id="SSF53098">
    <property type="entry name" value="Ribonuclease H-like"/>
    <property type="match status" value="1"/>
</dbReference>
<proteinExistence type="predicted"/>
<evidence type="ECO:0008006" key="5">
    <source>
        <dbReference type="Google" id="ProtNLM"/>
    </source>
</evidence>
<dbReference type="EMBL" id="JAIVGD010000011">
    <property type="protein sequence ID" value="KAH0769685.1"/>
    <property type="molecule type" value="Genomic_DNA"/>
</dbReference>
<dbReference type="InterPro" id="IPR012337">
    <property type="entry name" value="RNaseH-like_sf"/>
</dbReference>
<dbReference type="InterPro" id="IPR052343">
    <property type="entry name" value="Retrotransposon-Effector_Assoc"/>
</dbReference>